<organism evidence="2 3">
    <name type="scientific">Desulfocapsa sulfexigens (strain DSM 10523 / SB164P1)</name>
    <dbReference type="NCBI Taxonomy" id="1167006"/>
    <lineage>
        <taxon>Bacteria</taxon>
        <taxon>Pseudomonadati</taxon>
        <taxon>Thermodesulfobacteriota</taxon>
        <taxon>Desulfobulbia</taxon>
        <taxon>Desulfobulbales</taxon>
        <taxon>Desulfocapsaceae</taxon>
        <taxon>Desulfocapsa</taxon>
    </lineage>
</organism>
<sequence>MGLLDSTVMKQKKPISKSSEEILAARRKTTPTVKGKAGRPAKYPRDENTKRMNVFIPGDIHKQLRQASVDLDASMNEIIVDALLAKFKK</sequence>
<protein>
    <submittedName>
        <fullName evidence="2">Uncharacterized protein</fullName>
    </submittedName>
</protein>
<dbReference type="InterPro" id="IPR013321">
    <property type="entry name" value="Arc_rbn_hlx_hlx"/>
</dbReference>
<dbReference type="AlphaFoldDB" id="M1P9H0"/>
<geneLocation type="plasmid" evidence="3">
    <name>pDESSD</name>
</geneLocation>
<gene>
    <name evidence="2" type="ordered locus">UWK_03589</name>
</gene>
<dbReference type="HOGENOM" id="CLU_2449826_0_0_7"/>
<dbReference type="Gene3D" id="1.10.1220.10">
    <property type="entry name" value="Met repressor-like"/>
    <property type="match status" value="1"/>
</dbReference>
<keyword evidence="3" id="KW-1185">Reference proteome</keyword>
<reference evidence="3" key="1">
    <citation type="journal article" date="2013" name="Stand. Genomic Sci.">
        <title>Complete genome sequence of Desulfocapsa sulfexigens, a marine deltaproteobacterium specialized in disproportionating inorganic sulfur compounds.</title>
        <authorList>
            <person name="Finster K.W."/>
            <person name="Kjeldsen K.U."/>
            <person name="Kube M."/>
            <person name="Reinhardt R."/>
            <person name="Mussmann M."/>
            <person name="Amann R."/>
            <person name="Schreiber L."/>
        </authorList>
    </citation>
    <scope>NUCLEOTIDE SEQUENCE [LARGE SCALE GENOMIC DNA]</scope>
    <source>
        <strain evidence="3">DSM 10523 / SB164P1</strain>
        <plasmid evidence="3">pDESSD</plasmid>
    </source>
</reference>
<accession>M1P9H0</accession>
<proteinExistence type="predicted"/>
<dbReference type="Proteomes" id="UP000011721">
    <property type="component" value="Plasmid unnamed"/>
</dbReference>
<evidence type="ECO:0000313" key="2">
    <source>
        <dbReference type="EMBL" id="AGF80098.1"/>
    </source>
</evidence>
<dbReference type="InterPro" id="IPR010985">
    <property type="entry name" value="Ribbon_hlx_hlx"/>
</dbReference>
<dbReference type="GO" id="GO:0006355">
    <property type="term" value="P:regulation of DNA-templated transcription"/>
    <property type="evidence" value="ECO:0007669"/>
    <property type="project" value="InterPro"/>
</dbReference>
<name>M1P9H0_DESSD</name>
<keyword evidence="2" id="KW-0614">Plasmid</keyword>
<dbReference type="KEGG" id="dsf:UWK_03589"/>
<evidence type="ECO:0000256" key="1">
    <source>
        <dbReference type="SAM" id="MobiDB-lite"/>
    </source>
</evidence>
<dbReference type="RefSeq" id="WP_015405780.1">
    <property type="nucleotide sequence ID" value="NC_020305.1"/>
</dbReference>
<evidence type="ECO:0000313" key="3">
    <source>
        <dbReference type="Proteomes" id="UP000011721"/>
    </source>
</evidence>
<dbReference type="EMBL" id="CP003986">
    <property type="protein sequence ID" value="AGF80098.1"/>
    <property type="molecule type" value="Genomic_DNA"/>
</dbReference>
<feature type="region of interest" description="Disordered" evidence="1">
    <location>
        <begin position="27"/>
        <end position="48"/>
    </location>
</feature>
<dbReference type="SUPFAM" id="SSF47598">
    <property type="entry name" value="Ribbon-helix-helix"/>
    <property type="match status" value="1"/>
</dbReference>